<dbReference type="Proteomes" id="UP001204953">
    <property type="component" value="Unassembled WGS sequence"/>
</dbReference>
<dbReference type="InterPro" id="IPR027417">
    <property type="entry name" value="P-loop_NTPase"/>
</dbReference>
<dbReference type="Pfam" id="PF01637">
    <property type="entry name" value="ATPase_2"/>
    <property type="match status" value="1"/>
</dbReference>
<dbReference type="SUPFAM" id="SSF52540">
    <property type="entry name" value="P-loop containing nucleoside triphosphate hydrolases"/>
    <property type="match status" value="1"/>
</dbReference>
<comment type="caution">
    <text evidence="2">The sequence shown here is derived from an EMBL/GenBank/DDBJ whole genome shotgun (WGS) entry which is preliminary data.</text>
</comment>
<keyword evidence="2" id="KW-0547">Nucleotide-binding</keyword>
<dbReference type="AlphaFoldDB" id="A0AAE3GQV5"/>
<dbReference type="PANTHER" id="PTHR34301">
    <property type="entry name" value="DNA-BINDING PROTEIN-RELATED"/>
    <property type="match status" value="1"/>
</dbReference>
<sequence>MIIPSNPYNWQRVNPDLFYGRIELANNLVNRLANGKSFGITGGRRMGKTTLLRRVEKDLLSYAENVRNGGLLVLPIYLETIELPNLSADSIYQEIARQICDKLNHHTSIIVPNCQEVKATNFKEYLGTITNLIKEADYRPQIIFIFDEIEGIIASDWGRQFFPYWRSLISNTPDLDKYLSAVFSGASEMLEIGRDIGSPLANVLDWIELKPFSLDDTAKFIREASHHEWADNFVEEVYTLTGGHPFLMQYVMEIVSNYDSAQAFQSLENAKKQFFNNKKNQFENWCKRFDNSTRAIYARLVDQVSLSRRTMIAEFGTETDRRLSILAHTGVIRLEEETDMIMISGSLFKEWFTQFGSIEVTPTLANQVDSLLKEVERQLRQLLTNHFDKKQPTWLQKHFQKNNQQKWQEIIRRAKKPAEANLDNQEVLKNTDLGDLFELLSIGSEWGELHRSNFTKLNYDSKTAKSRLEERKNHLVFVRNKLRHVNESDLSIGDLIKGQAFCTELLEYFATNRPRTLDV</sequence>
<gene>
    <name evidence="2" type="ORF">NJ959_10375</name>
</gene>
<proteinExistence type="predicted"/>
<reference evidence="2" key="1">
    <citation type="submission" date="2022-06" db="EMBL/GenBank/DDBJ databases">
        <title>New cyanobacteria of genus Symplocastrum in benthos of Lake Baikal.</title>
        <authorList>
            <person name="Sorokovikova E."/>
            <person name="Tikhonova I."/>
            <person name="Krasnopeev A."/>
            <person name="Evseev P."/>
            <person name="Gladkikh A."/>
            <person name="Belykh O."/>
        </authorList>
    </citation>
    <scope>NUCLEOTIDE SEQUENCE</scope>
    <source>
        <strain evidence="2">BBK-W-15</strain>
    </source>
</reference>
<dbReference type="EMBL" id="JAMZMM010000079">
    <property type="protein sequence ID" value="MCP2728869.1"/>
    <property type="molecule type" value="Genomic_DNA"/>
</dbReference>
<dbReference type="Gene3D" id="3.40.50.300">
    <property type="entry name" value="P-loop containing nucleotide triphosphate hydrolases"/>
    <property type="match status" value="1"/>
</dbReference>
<dbReference type="InterPro" id="IPR011579">
    <property type="entry name" value="ATPase_dom"/>
</dbReference>
<protein>
    <submittedName>
        <fullName evidence="2">ATP-binding protein</fullName>
    </submittedName>
</protein>
<dbReference type="GO" id="GO:0005524">
    <property type="term" value="F:ATP binding"/>
    <property type="evidence" value="ECO:0007669"/>
    <property type="project" value="UniProtKB-KW"/>
</dbReference>
<organism evidence="2 3">
    <name type="scientific">Limnofasciculus baicalensis BBK-W-15</name>
    <dbReference type="NCBI Taxonomy" id="2699891"/>
    <lineage>
        <taxon>Bacteria</taxon>
        <taxon>Bacillati</taxon>
        <taxon>Cyanobacteriota</taxon>
        <taxon>Cyanophyceae</taxon>
        <taxon>Coleofasciculales</taxon>
        <taxon>Coleofasciculaceae</taxon>
        <taxon>Limnofasciculus</taxon>
        <taxon>Limnofasciculus baicalensis</taxon>
    </lineage>
</organism>
<evidence type="ECO:0000313" key="2">
    <source>
        <dbReference type="EMBL" id="MCP2728869.1"/>
    </source>
</evidence>
<accession>A0AAE3GQV5</accession>
<dbReference type="RefSeq" id="WP_254011660.1">
    <property type="nucleotide sequence ID" value="NZ_JAMZMM010000079.1"/>
</dbReference>
<evidence type="ECO:0000259" key="1">
    <source>
        <dbReference type="Pfam" id="PF01637"/>
    </source>
</evidence>
<evidence type="ECO:0000313" key="3">
    <source>
        <dbReference type="Proteomes" id="UP001204953"/>
    </source>
</evidence>
<keyword evidence="2" id="KW-0067">ATP-binding</keyword>
<name>A0AAE3GQV5_9CYAN</name>
<feature type="domain" description="ATPase" evidence="1">
    <location>
        <begin position="40"/>
        <end position="248"/>
    </location>
</feature>
<keyword evidence="3" id="KW-1185">Reference proteome</keyword>
<dbReference type="PANTHER" id="PTHR34301:SF8">
    <property type="entry name" value="ATPASE DOMAIN-CONTAINING PROTEIN"/>
    <property type="match status" value="1"/>
</dbReference>